<gene>
    <name evidence="3" type="ORF">TWF730_005426</name>
</gene>
<feature type="compositionally biased region" description="Low complexity" evidence="1">
    <location>
        <begin position="690"/>
        <end position="700"/>
    </location>
</feature>
<evidence type="ECO:0000313" key="3">
    <source>
        <dbReference type="EMBL" id="KAK6361712.1"/>
    </source>
</evidence>
<accession>A0AAV9VLM1</accession>
<organism evidence="3 4">
    <name type="scientific">Orbilia blumenaviensis</name>
    <dbReference type="NCBI Taxonomy" id="1796055"/>
    <lineage>
        <taxon>Eukaryota</taxon>
        <taxon>Fungi</taxon>
        <taxon>Dikarya</taxon>
        <taxon>Ascomycota</taxon>
        <taxon>Pezizomycotina</taxon>
        <taxon>Orbiliomycetes</taxon>
        <taxon>Orbiliales</taxon>
        <taxon>Orbiliaceae</taxon>
        <taxon>Orbilia</taxon>
    </lineage>
</organism>
<keyword evidence="2" id="KW-0732">Signal</keyword>
<feature type="compositionally biased region" description="Basic and acidic residues" evidence="1">
    <location>
        <begin position="564"/>
        <end position="575"/>
    </location>
</feature>
<proteinExistence type="predicted"/>
<comment type="caution">
    <text evidence="3">The sequence shown here is derived from an EMBL/GenBank/DDBJ whole genome shotgun (WGS) entry which is preliminary data.</text>
</comment>
<feature type="compositionally biased region" description="Basic and acidic residues" evidence="1">
    <location>
        <begin position="439"/>
        <end position="456"/>
    </location>
</feature>
<reference evidence="3 4" key="1">
    <citation type="submission" date="2019-10" db="EMBL/GenBank/DDBJ databases">
        <authorList>
            <person name="Palmer J.M."/>
        </authorList>
    </citation>
    <scope>NUCLEOTIDE SEQUENCE [LARGE SCALE GENOMIC DNA]</scope>
    <source>
        <strain evidence="3 4">TWF730</strain>
    </source>
</reference>
<feature type="compositionally biased region" description="Polar residues" evidence="1">
    <location>
        <begin position="470"/>
        <end position="484"/>
    </location>
</feature>
<feature type="compositionally biased region" description="Polar residues" evidence="1">
    <location>
        <begin position="621"/>
        <end position="636"/>
    </location>
</feature>
<feature type="region of interest" description="Disordered" evidence="1">
    <location>
        <begin position="678"/>
        <end position="708"/>
    </location>
</feature>
<feature type="region of interest" description="Disordered" evidence="1">
    <location>
        <begin position="733"/>
        <end position="755"/>
    </location>
</feature>
<name>A0AAV9VLM1_9PEZI</name>
<feature type="chain" id="PRO_5043743239" evidence="2">
    <location>
        <begin position="24"/>
        <end position="755"/>
    </location>
</feature>
<evidence type="ECO:0000256" key="2">
    <source>
        <dbReference type="SAM" id="SignalP"/>
    </source>
</evidence>
<feature type="region of interest" description="Disordered" evidence="1">
    <location>
        <begin position="417"/>
        <end position="497"/>
    </location>
</feature>
<dbReference type="AlphaFoldDB" id="A0AAV9VLM1"/>
<sequence>MPTPLTILTLLLSTTTFLPLTTAYYHLATRSKRNEWFGNYVSYASGSRIADSKVDKCQLYTNTKDKGGVNAITIYNQPGLGTSAAIFAFYDDTVCGATKGKPGGRGGGSWKANNPKAKPVYVAVLDKPLPGDEEGEDYYDLDSLDGVWLINLFQALGREPTFRTMKALDYLKEIEPGGLLEGTEDDPAQVIYKWNKYGNREPQYITGSVVKLEEPGAITEQLTTSSNMYMALRDLTERGLRPGSENIPNPLPEYFRKVIAGEVAEGLTALYLGEDIDSPTTIRNRKLEMRRRSKKQRAEDPQGLRNLISSIARDQENGEEYELSELSDLSESELSDIHAQVRLEKFLQTSEANDDDIGEALDQISLQQDVPGEEEVLIQEAVPIQEESPIKEDVLTQENQDAIEGGGDLYIEIMDPSAYNFNDRPPTRGGPPADDETPDDQRLVKAPPRDDTDSRESSNAARARAFQRFMSESTQIKPEANQDSMQEEQPPVKTEWELGAPSRFYPVRIQRGDKCVVSLVQTQEGESTAANQVEQNNQANPENCIVISSDASAVGEPQAGGDGMRVEEGEVEGGREPVGMEEEPLAESSIAANQDDIQLESPDIIDAIQEEEGDPVIPQLEINSPEVNPPEINSPQPRRENPPVDPLTNAISPPITWDSRISGSGNSRIRELLNIDPDYFTPRSSTSTGRRAPARALPPASFNDIENPPSVAVSNQNDRAALENLIEMEDQIEGHEGSFDNYESFVSGRRRNSGN</sequence>
<keyword evidence="4" id="KW-1185">Reference proteome</keyword>
<dbReference type="Proteomes" id="UP001373714">
    <property type="component" value="Unassembled WGS sequence"/>
</dbReference>
<protein>
    <submittedName>
        <fullName evidence="3">Uncharacterized protein</fullName>
    </submittedName>
</protein>
<feature type="signal peptide" evidence="2">
    <location>
        <begin position="1"/>
        <end position="23"/>
    </location>
</feature>
<feature type="region of interest" description="Disordered" evidence="1">
    <location>
        <begin position="553"/>
        <end position="662"/>
    </location>
</feature>
<evidence type="ECO:0000256" key="1">
    <source>
        <dbReference type="SAM" id="MobiDB-lite"/>
    </source>
</evidence>
<dbReference type="EMBL" id="JAVHNS010000002">
    <property type="protein sequence ID" value="KAK6361712.1"/>
    <property type="molecule type" value="Genomic_DNA"/>
</dbReference>
<evidence type="ECO:0000313" key="4">
    <source>
        <dbReference type="Proteomes" id="UP001373714"/>
    </source>
</evidence>